<keyword evidence="2" id="KW-0520">NAD</keyword>
<dbReference type="Gene3D" id="3.40.50.720">
    <property type="entry name" value="NAD(P)-binding Rossmann-like Domain"/>
    <property type="match status" value="1"/>
</dbReference>
<dbReference type="NCBIfam" id="TIGR01179">
    <property type="entry name" value="galE"/>
    <property type="match status" value="1"/>
</dbReference>
<dbReference type="InterPro" id="IPR001509">
    <property type="entry name" value="Epimerase_deHydtase"/>
</dbReference>
<dbReference type="InterPro" id="IPR036291">
    <property type="entry name" value="NAD(P)-bd_dom_sf"/>
</dbReference>
<feature type="compositionally biased region" description="Low complexity" evidence="4">
    <location>
        <begin position="1"/>
        <end position="12"/>
    </location>
</feature>
<dbReference type="Gene3D" id="3.90.25.10">
    <property type="entry name" value="UDP-galactose 4-epimerase, domain 1"/>
    <property type="match status" value="1"/>
</dbReference>
<dbReference type="GO" id="GO:0005829">
    <property type="term" value="C:cytosol"/>
    <property type="evidence" value="ECO:0007669"/>
    <property type="project" value="TreeGrafter"/>
</dbReference>
<evidence type="ECO:0000259" key="5">
    <source>
        <dbReference type="Pfam" id="PF01370"/>
    </source>
</evidence>
<comment type="cofactor">
    <cofactor evidence="1">
        <name>NAD(+)</name>
        <dbReference type="ChEBI" id="CHEBI:57540"/>
    </cofactor>
</comment>
<organism evidence="6 7">
    <name type="scientific">Truncatella angustata</name>
    <dbReference type="NCBI Taxonomy" id="152316"/>
    <lineage>
        <taxon>Eukaryota</taxon>
        <taxon>Fungi</taxon>
        <taxon>Dikarya</taxon>
        <taxon>Ascomycota</taxon>
        <taxon>Pezizomycotina</taxon>
        <taxon>Sordariomycetes</taxon>
        <taxon>Xylariomycetidae</taxon>
        <taxon>Amphisphaeriales</taxon>
        <taxon>Sporocadaceae</taxon>
        <taxon>Truncatella</taxon>
    </lineage>
</organism>
<dbReference type="PANTHER" id="PTHR43725">
    <property type="entry name" value="UDP-GLUCOSE 4-EPIMERASE"/>
    <property type="match status" value="1"/>
</dbReference>
<evidence type="ECO:0000256" key="3">
    <source>
        <dbReference type="ARBA" id="ARBA00023235"/>
    </source>
</evidence>
<dbReference type="GO" id="GO:0003978">
    <property type="term" value="F:UDP-glucose 4-epimerase activity"/>
    <property type="evidence" value="ECO:0007669"/>
    <property type="project" value="InterPro"/>
</dbReference>
<dbReference type="GeneID" id="70127722"/>
<evidence type="ECO:0000313" key="6">
    <source>
        <dbReference type="EMBL" id="KAH6645412.1"/>
    </source>
</evidence>
<gene>
    <name evidence="6" type="ORF">BKA67DRAFT_527231</name>
</gene>
<dbReference type="EMBL" id="JAGPXC010000011">
    <property type="protein sequence ID" value="KAH6645412.1"/>
    <property type="molecule type" value="Genomic_DNA"/>
</dbReference>
<dbReference type="GO" id="GO:0006012">
    <property type="term" value="P:galactose metabolic process"/>
    <property type="evidence" value="ECO:0007669"/>
    <property type="project" value="InterPro"/>
</dbReference>
<dbReference type="Proteomes" id="UP000758603">
    <property type="component" value="Unassembled WGS sequence"/>
</dbReference>
<evidence type="ECO:0000256" key="2">
    <source>
        <dbReference type="ARBA" id="ARBA00023027"/>
    </source>
</evidence>
<dbReference type="AlphaFoldDB" id="A0A9P8UC71"/>
<evidence type="ECO:0000313" key="7">
    <source>
        <dbReference type="Proteomes" id="UP000758603"/>
    </source>
</evidence>
<reference evidence="6" key="1">
    <citation type="journal article" date="2021" name="Nat. Commun.">
        <title>Genetic determinants of endophytism in the Arabidopsis root mycobiome.</title>
        <authorList>
            <person name="Mesny F."/>
            <person name="Miyauchi S."/>
            <person name="Thiergart T."/>
            <person name="Pickel B."/>
            <person name="Atanasova L."/>
            <person name="Karlsson M."/>
            <person name="Huettel B."/>
            <person name="Barry K.W."/>
            <person name="Haridas S."/>
            <person name="Chen C."/>
            <person name="Bauer D."/>
            <person name="Andreopoulos W."/>
            <person name="Pangilinan J."/>
            <person name="LaButti K."/>
            <person name="Riley R."/>
            <person name="Lipzen A."/>
            <person name="Clum A."/>
            <person name="Drula E."/>
            <person name="Henrissat B."/>
            <person name="Kohler A."/>
            <person name="Grigoriev I.V."/>
            <person name="Martin F.M."/>
            <person name="Hacquard S."/>
        </authorList>
    </citation>
    <scope>NUCLEOTIDE SEQUENCE</scope>
    <source>
        <strain evidence="6">MPI-SDFR-AT-0073</strain>
    </source>
</reference>
<evidence type="ECO:0000256" key="4">
    <source>
        <dbReference type="SAM" id="MobiDB-lite"/>
    </source>
</evidence>
<dbReference type="PRINTS" id="PR01713">
    <property type="entry name" value="NUCEPIMERASE"/>
</dbReference>
<dbReference type="PANTHER" id="PTHR43725:SF3">
    <property type="entry name" value="UDP-GLUCOSE 4-EPIMERASE (EUROFUNG)"/>
    <property type="match status" value="1"/>
</dbReference>
<dbReference type="InterPro" id="IPR005886">
    <property type="entry name" value="UDP_G4E"/>
</dbReference>
<feature type="domain" description="NAD-dependent epimerase/dehydratase" evidence="5">
    <location>
        <begin position="46"/>
        <end position="354"/>
    </location>
</feature>
<protein>
    <recommendedName>
        <fullName evidence="5">NAD-dependent epimerase/dehydratase domain-containing protein</fullName>
    </recommendedName>
</protein>
<proteinExistence type="predicted"/>
<sequence>MSSLECSPRSSSPVDYPSTPASEADWSYDVDGINDILFTSRQNQYVLITGGLGFIGSHTSVQIMKEGYNVIIVDDNSNSRLDALDGILTIADLYYEKLTHRKCPKIELHSISYRNTPAMRAIFDSHSYTSPGGQIKRSNIVGVIHFAAYKAVEESIRKPLQYYQNNINGLVDFLELLDEVSVKTVIFSSSAAVYGSLAGSLNGPLREENCVQQCEEGREQARCEDLPQSGCKSITNPYGRSKFFGEAILSDLVLSDPSWNIVALRYFNPVGCDASGLLGEAPRGLPSNLLPVVTQVVTSQREQVKIFGGDWDTIDGSAIRDFIHVTDLARGHISALSACRSGRISGGYRTYNLGVGKGNTVLEVVRAMEAASGCTIPYEIVDKRAGDVERSVADVDRSRTELGWETKETLESACRDICNRLQTTTPELLRRNATF</sequence>
<comment type="caution">
    <text evidence="6">The sequence shown here is derived from an EMBL/GenBank/DDBJ whole genome shotgun (WGS) entry which is preliminary data.</text>
</comment>
<dbReference type="OrthoDB" id="9402762at2759"/>
<accession>A0A9P8UC71</accession>
<dbReference type="Pfam" id="PF01370">
    <property type="entry name" value="Epimerase"/>
    <property type="match status" value="1"/>
</dbReference>
<feature type="region of interest" description="Disordered" evidence="4">
    <location>
        <begin position="1"/>
        <end position="21"/>
    </location>
</feature>
<evidence type="ECO:0000256" key="1">
    <source>
        <dbReference type="ARBA" id="ARBA00001911"/>
    </source>
</evidence>
<keyword evidence="3" id="KW-0413">Isomerase</keyword>
<keyword evidence="7" id="KW-1185">Reference proteome</keyword>
<dbReference type="RefSeq" id="XP_045951926.1">
    <property type="nucleotide sequence ID" value="XM_046098830.1"/>
</dbReference>
<name>A0A9P8UC71_9PEZI</name>
<dbReference type="SUPFAM" id="SSF51735">
    <property type="entry name" value="NAD(P)-binding Rossmann-fold domains"/>
    <property type="match status" value="1"/>
</dbReference>